<keyword evidence="2 12" id="KW-0235">DNA replication</keyword>
<proteinExistence type="inferred from homology"/>
<dbReference type="Pfam" id="PF17764">
    <property type="entry name" value="PriA_3primeBD"/>
    <property type="match status" value="1"/>
</dbReference>
<dbReference type="GO" id="GO:0006270">
    <property type="term" value="P:DNA replication initiation"/>
    <property type="evidence" value="ECO:0007669"/>
    <property type="project" value="TreeGrafter"/>
</dbReference>
<feature type="binding site" evidence="12">
    <location>
        <position position="447"/>
    </location>
    <ligand>
        <name>Zn(2+)</name>
        <dbReference type="ChEBI" id="CHEBI:29105"/>
        <label>2</label>
    </ligand>
</feature>
<evidence type="ECO:0000313" key="15">
    <source>
        <dbReference type="Proteomes" id="UP000061704"/>
    </source>
</evidence>
<evidence type="ECO:0000256" key="6">
    <source>
        <dbReference type="ARBA" id="ARBA00022806"/>
    </source>
</evidence>
<comment type="function">
    <text evidence="12">Initiates the restart of stalled replication forks, which reloads the replicative helicase on sites other than the origin of replication. Recognizes and binds to abandoned replication forks and remodels them to uncover a helicase loading site. Promotes assembly of the primosome at these replication forks.</text>
</comment>
<evidence type="ECO:0000256" key="2">
    <source>
        <dbReference type="ARBA" id="ARBA00022705"/>
    </source>
</evidence>
<dbReference type="Pfam" id="PF00270">
    <property type="entry name" value="DEAD"/>
    <property type="match status" value="1"/>
</dbReference>
<dbReference type="Pfam" id="PF21213">
    <property type="entry name" value="WHD_PriA"/>
    <property type="match status" value="1"/>
</dbReference>
<evidence type="ECO:0000256" key="11">
    <source>
        <dbReference type="ARBA" id="ARBA00048988"/>
    </source>
</evidence>
<dbReference type="FunFam" id="3.40.1440.60:FF:000001">
    <property type="entry name" value="Primosomal protein N"/>
    <property type="match status" value="1"/>
</dbReference>
<dbReference type="Gene3D" id="3.40.50.300">
    <property type="entry name" value="P-loop containing nucleotide triphosphate hydrolases"/>
    <property type="match status" value="1"/>
</dbReference>
<comment type="cofactor">
    <cofactor evidence="12">
        <name>Zn(2+)</name>
        <dbReference type="ChEBI" id="CHEBI:29105"/>
    </cofactor>
    <text evidence="12">Binds 2 zinc ions per subunit.</text>
</comment>
<comment type="catalytic activity">
    <reaction evidence="12">
        <text>Couples ATP hydrolysis with the unwinding of duplex DNA by translocating in the 3'-5' direction.</text>
        <dbReference type="EC" id="5.6.2.4"/>
    </reaction>
</comment>
<protein>
    <recommendedName>
        <fullName evidence="12">Replication restart protein PriA</fullName>
    </recommendedName>
    <alternativeName>
        <fullName evidence="12">ATP-dependent DNA helicase PriA</fullName>
        <ecNumber evidence="12">5.6.2.4</ecNumber>
    </alternativeName>
    <alternativeName>
        <fullName evidence="12">DNA 3'-5' helicase PriA</fullName>
    </alternativeName>
</protein>
<comment type="subunit">
    <text evidence="12">Component of the replication restart primosome.</text>
</comment>
<feature type="binding site" evidence="12">
    <location>
        <position position="438"/>
    </location>
    <ligand>
        <name>Zn(2+)</name>
        <dbReference type="ChEBI" id="CHEBI:29105"/>
        <label>1</label>
    </ligand>
</feature>
<dbReference type="PANTHER" id="PTHR30580">
    <property type="entry name" value="PRIMOSOMAL PROTEIN N"/>
    <property type="match status" value="1"/>
</dbReference>
<dbReference type="GO" id="GO:0043138">
    <property type="term" value="F:3'-5' DNA helicase activity"/>
    <property type="evidence" value="ECO:0007669"/>
    <property type="project" value="UniProtKB-EC"/>
</dbReference>
<dbReference type="Pfam" id="PF18074">
    <property type="entry name" value="PriA_C"/>
    <property type="match status" value="1"/>
</dbReference>
<organism evidence="14 15">
    <name type="scientific">Candidatus Ishikawaella capsulata Mpkobe</name>
    <dbReference type="NCBI Taxonomy" id="476281"/>
    <lineage>
        <taxon>Bacteria</taxon>
        <taxon>Pseudomonadati</taxon>
        <taxon>Pseudomonadota</taxon>
        <taxon>Gammaproteobacteria</taxon>
        <taxon>Enterobacterales</taxon>
        <taxon>Enterobacteriaceae</taxon>
        <taxon>Candidatus Ishikawella</taxon>
    </lineage>
</organism>
<dbReference type="GO" id="GO:0006310">
    <property type="term" value="P:DNA recombination"/>
    <property type="evidence" value="ECO:0007669"/>
    <property type="project" value="InterPro"/>
</dbReference>
<keyword evidence="6 12" id="KW-0347">Helicase</keyword>
<reference evidence="14 15" key="1">
    <citation type="journal article" date="2011" name="Genome Biol. Evol.">
        <title>Reductive evolution of bacterial genome in insect gut environment.</title>
        <authorList>
            <person name="Nikoh N."/>
            <person name="Hosokawa T."/>
            <person name="Ohshima K."/>
            <person name="Hattori M."/>
            <person name="Fukatsu T."/>
        </authorList>
    </citation>
    <scope>NUCLEOTIDE SEQUENCE [LARGE SCALE GENOMIC DNA]</scope>
    <source>
        <strain evidence="14 15">Mpkobe</strain>
    </source>
</reference>
<evidence type="ECO:0000259" key="13">
    <source>
        <dbReference type="PROSITE" id="PS51192"/>
    </source>
</evidence>
<dbReference type="PROSITE" id="PS51192">
    <property type="entry name" value="HELICASE_ATP_BIND_1"/>
    <property type="match status" value="1"/>
</dbReference>
<feature type="binding site" evidence="12">
    <location>
        <position position="465"/>
    </location>
    <ligand>
        <name>Zn(2+)</name>
        <dbReference type="ChEBI" id="CHEBI:29105"/>
        <label>2</label>
    </ligand>
</feature>
<dbReference type="EC" id="5.6.2.4" evidence="12"/>
<evidence type="ECO:0000256" key="8">
    <source>
        <dbReference type="ARBA" id="ARBA00022840"/>
    </source>
</evidence>
<dbReference type="GO" id="GO:0006269">
    <property type="term" value="P:DNA replication, synthesis of primer"/>
    <property type="evidence" value="ECO:0007669"/>
    <property type="project" value="UniProtKB-KW"/>
</dbReference>
<dbReference type="GO" id="GO:0005524">
    <property type="term" value="F:ATP binding"/>
    <property type="evidence" value="ECO:0007669"/>
    <property type="project" value="UniProtKB-UniRule"/>
</dbReference>
<dbReference type="AlphaFoldDB" id="C5WDN0"/>
<keyword evidence="4 12" id="KW-0547">Nucleotide-binding</keyword>
<dbReference type="EMBL" id="AP010872">
    <property type="protein sequence ID" value="BAH83436.1"/>
    <property type="molecule type" value="Genomic_DNA"/>
</dbReference>
<feature type="domain" description="Helicase ATP-binding" evidence="13">
    <location>
        <begin position="210"/>
        <end position="376"/>
    </location>
</feature>
<keyword evidence="9 12" id="KW-0238">DNA-binding</keyword>
<evidence type="ECO:0000256" key="1">
    <source>
        <dbReference type="ARBA" id="ARBA00022515"/>
    </source>
</evidence>
<keyword evidence="7 12" id="KW-0862">Zinc</keyword>
<dbReference type="GO" id="GO:0016887">
    <property type="term" value="F:ATP hydrolysis activity"/>
    <property type="evidence" value="ECO:0007669"/>
    <property type="project" value="RHEA"/>
</dbReference>
<dbReference type="InterPro" id="IPR042115">
    <property type="entry name" value="PriA_3primeBD_sf"/>
</dbReference>
<feature type="binding site" evidence="12">
    <location>
        <position position="444"/>
    </location>
    <ligand>
        <name>Zn(2+)</name>
        <dbReference type="ChEBI" id="CHEBI:29105"/>
        <label>2</label>
    </ligand>
</feature>
<keyword evidence="1 12" id="KW-0639">Primosome</keyword>
<dbReference type="PANTHER" id="PTHR30580:SF0">
    <property type="entry name" value="PRIMOSOMAL PROTEIN N"/>
    <property type="match status" value="1"/>
</dbReference>
<dbReference type="RefSeq" id="WP_041069836.1">
    <property type="nucleotide sequence ID" value="NZ_AP010872.1"/>
</dbReference>
<dbReference type="GO" id="GO:0006302">
    <property type="term" value="P:double-strand break repair"/>
    <property type="evidence" value="ECO:0007669"/>
    <property type="project" value="InterPro"/>
</dbReference>
<dbReference type="InterPro" id="IPR041236">
    <property type="entry name" value="PriA_C"/>
</dbReference>
<dbReference type="FunFam" id="3.40.50.300:FF:000489">
    <property type="entry name" value="Primosome assembly protein PriA"/>
    <property type="match status" value="1"/>
</dbReference>
<dbReference type="SUPFAM" id="SSF52540">
    <property type="entry name" value="P-loop containing nucleoside triphosphate hydrolases"/>
    <property type="match status" value="1"/>
</dbReference>
<evidence type="ECO:0000256" key="9">
    <source>
        <dbReference type="ARBA" id="ARBA00023125"/>
    </source>
</evidence>
<dbReference type="GO" id="GO:0008270">
    <property type="term" value="F:zinc ion binding"/>
    <property type="evidence" value="ECO:0007669"/>
    <property type="project" value="UniProtKB-UniRule"/>
</dbReference>
<evidence type="ECO:0000313" key="14">
    <source>
        <dbReference type="EMBL" id="BAH83436.1"/>
    </source>
</evidence>
<keyword evidence="5 12" id="KW-0378">Hydrolase</keyword>
<keyword evidence="3 12" id="KW-0479">Metal-binding</keyword>
<dbReference type="InterPro" id="IPR041222">
    <property type="entry name" value="PriA_3primeBD"/>
</dbReference>
<dbReference type="HOGENOM" id="CLU_013353_3_1_6"/>
<feature type="binding site" evidence="12">
    <location>
        <position position="478"/>
    </location>
    <ligand>
        <name>Zn(2+)</name>
        <dbReference type="ChEBI" id="CHEBI:29105"/>
        <label>1</label>
    </ligand>
</feature>
<dbReference type="GO" id="GO:0003677">
    <property type="term" value="F:DNA binding"/>
    <property type="evidence" value="ECO:0007669"/>
    <property type="project" value="UniProtKB-UniRule"/>
</dbReference>
<keyword evidence="10 12" id="KW-0413">Isomerase</keyword>
<evidence type="ECO:0000256" key="4">
    <source>
        <dbReference type="ARBA" id="ARBA00022741"/>
    </source>
</evidence>
<dbReference type="HAMAP" id="MF_00983">
    <property type="entry name" value="PriA"/>
    <property type="match status" value="1"/>
</dbReference>
<dbReference type="SMART" id="SM00487">
    <property type="entry name" value="DEXDc"/>
    <property type="match status" value="1"/>
</dbReference>
<dbReference type="Gene3D" id="3.40.1440.60">
    <property type="entry name" value="PriA, 3(prime) DNA-binding domain"/>
    <property type="match status" value="1"/>
</dbReference>
<dbReference type="OrthoDB" id="9759544at2"/>
<dbReference type="GO" id="GO:1990077">
    <property type="term" value="C:primosome complex"/>
    <property type="evidence" value="ECO:0007669"/>
    <property type="project" value="UniProtKB-UniRule"/>
</dbReference>
<dbReference type="InterPro" id="IPR005259">
    <property type="entry name" value="PriA"/>
</dbReference>
<dbReference type="STRING" id="476281.ICMP_601"/>
<comment type="catalytic activity">
    <reaction evidence="11 12">
        <text>ATP + H2O = ADP + phosphate + H(+)</text>
        <dbReference type="Rhea" id="RHEA:13065"/>
        <dbReference type="ChEBI" id="CHEBI:15377"/>
        <dbReference type="ChEBI" id="CHEBI:15378"/>
        <dbReference type="ChEBI" id="CHEBI:30616"/>
        <dbReference type="ChEBI" id="CHEBI:43474"/>
        <dbReference type="ChEBI" id="CHEBI:456216"/>
        <dbReference type="EC" id="5.6.2.4"/>
    </reaction>
</comment>
<keyword evidence="8 12" id="KW-0067">ATP-binding</keyword>
<comment type="similarity">
    <text evidence="12">Belongs to the helicase family. PriA subfamily.</text>
</comment>
<evidence type="ECO:0000256" key="7">
    <source>
        <dbReference type="ARBA" id="ARBA00022833"/>
    </source>
</evidence>
<feature type="binding site" evidence="12">
    <location>
        <position position="435"/>
    </location>
    <ligand>
        <name>Zn(2+)</name>
        <dbReference type="ChEBI" id="CHEBI:29105"/>
        <label>1</label>
    </ligand>
</feature>
<feature type="binding site" evidence="12">
    <location>
        <position position="475"/>
    </location>
    <ligand>
        <name>Zn(2+)</name>
        <dbReference type="ChEBI" id="CHEBI:29105"/>
        <label>1</label>
    </ligand>
</feature>
<evidence type="ECO:0000256" key="5">
    <source>
        <dbReference type="ARBA" id="ARBA00022801"/>
    </source>
</evidence>
<keyword evidence="15" id="KW-1185">Reference proteome</keyword>
<dbReference type="Proteomes" id="UP000061704">
    <property type="component" value="Chromosome"/>
</dbReference>
<sequence>MNFIQVALFVHLPSLFDYILPPHMYTVQGARVKVPFRNKKLIGIVANISKDSKLPYTKLKHVTEVIDNESLFSPTLWHCLQWAATYYHISLSKVLINALPKFLRQGKLIDEEYICKWKITVKGQEIDINYLYKTPKQQHILNILRQKSLTNHEIFKFNLNKNILNILCDKGLCIVEKCLLQTKDWRNSVSLKNTKVVLNSEQKSVFEAVMDKRKDFHVWLLVTMMSIDKTPVYFSIIEQMLLNGKQILFLVPTIEIAQVITFKLRKIFKVPIDLLHSELKDKERMTIWLRAKRGETAIIIGTRLAVFTPLAYPGIILLEEEHDISYKQPYGWHYHARNLAILRAKKENIPIILASATPTIETLYNVKQGKYNQLILGKNLIQSKVSIDDNYHLKHIAQYGGLSPVLIHKLHEHIKNNNQVLLLLNNKSYRPEIICDDCGWIAECPLCSSYYTLYRKLHKLRCHNCNTQSLIPIKCLNCCSINLLTVGMRTEKLEENLYQLFPNIPVLRIDRDTIEQREKLQKYRHNIMKKPCIILSTYRLEKIKYFTNVTLLILLDIDNILFFNDFRASERFAQFYIQMNQYLHFYPMKREIILQSSNPENFFLKNLIKKGYFAFAESLLINRRLFSLPPWTHHVLLKARNPDSKKAEYFLYQLRNLLENISYNDKYFFIMGPVLGNGIWHWQLLLQHPYRNILHAIIAQLILLIEKNPLTTYKVKWIIDIDPIAN</sequence>
<name>C5WDN0_9ENTR</name>
<gene>
    <name evidence="12 14" type="primary">priA</name>
    <name evidence="14" type="ORF">ICMP_601</name>
</gene>
<dbReference type="InterPro" id="IPR011545">
    <property type="entry name" value="DEAD/DEAH_box_helicase_dom"/>
</dbReference>
<dbReference type="InterPro" id="IPR048949">
    <property type="entry name" value="WHD_PriA"/>
</dbReference>
<evidence type="ECO:0000256" key="12">
    <source>
        <dbReference type="HAMAP-Rule" id="MF_00983"/>
    </source>
</evidence>
<feature type="binding site" evidence="12">
    <location>
        <position position="462"/>
    </location>
    <ligand>
        <name>Zn(2+)</name>
        <dbReference type="ChEBI" id="CHEBI:29105"/>
        <label>2</label>
    </ligand>
</feature>
<dbReference type="InterPro" id="IPR014001">
    <property type="entry name" value="Helicase_ATP-bd"/>
</dbReference>
<evidence type="ECO:0000256" key="10">
    <source>
        <dbReference type="ARBA" id="ARBA00023235"/>
    </source>
</evidence>
<evidence type="ECO:0000256" key="3">
    <source>
        <dbReference type="ARBA" id="ARBA00022723"/>
    </source>
</evidence>
<dbReference type="NCBIfam" id="TIGR00595">
    <property type="entry name" value="priA"/>
    <property type="match status" value="1"/>
</dbReference>
<dbReference type="InterPro" id="IPR027417">
    <property type="entry name" value="P-loop_NTPase"/>
</dbReference>
<accession>C5WDN0</accession>
<dbReference type="KEGG" id="icp:ICMP_601"/>